<evidence type="ECO:0000256" key="7">
    <source>
        <dbReference type="ARBA" id="ARBA00023004"/>
    </source>
</evidence>
<evidence type="ECO:0000313" key="13">
    <source>
        <dbReference type="Proteomes" id="UP001500827"/>
    </source>
</evidence>
<evidence type="ECO:0000256" key="4">
    <source>
        <dbReference type="ARBA" id="ARBA00022691"/>
    </source>
</evidence>
<evidence type="ECO:0000256" key="9">
    <source>
        <dbReference type="SAM" id="MobiDB-lite"/>
    </source>
</evidence>
<keyword evidence="3" id="KW-0004">4Fe-4S</keyword>
<comment type="cofactor">
    <cofactor evidence="1">
        <name>[4Fe-4S] cluster</name>
        <dbReference type="ChEBI" id="CHEBI:49883"/>
    </cofactor>
</comment>
<dbReference type="InterPro" id="IPR001989">
    <property type="entry name" value="Radical_activat_CS"/>
</dbReference>
<dbReference type="SUPFAM" id="SSF54862">
    <property type="entry name" value="4Fe-4S ferredoxins"/>
    <property type="match status" value="1"/>
</dbReference>
<dbReference type="SFLD" id="SFLDG01118">
    <property type="entry name" value="activating_enzymes__group_2"/>
    <property type="match status" value="1"/>
</dbReference>
<dbReference type="SFLD" id="SFLDG01066">
    <property type="entry name" value="organic_radical-activating_enz"/>
    <property type="match status" value="1"/>
</dbReference>
<keyword evidence="4" id="KW-0949">S-adenosyl-L-methionine</keyword>
<dbReference type="InterPro" id="IPR017896">
    <property type="entry name" value="4Fe4S_Fe-S-bd"/>
</dbReference>
<evidence type="ECO:0000256" key="8">
    <source>
        <dbReference type="ARBA" id="ARBA00023014"/>
    </source>
</evidence>
<dbReference type="Pfam" id="PF04055">
    <property type="entry name" value="Radical_SAM"/>
    <property type="match status" value="1"/>
</dbReference>
<dbReference type="PANTHER" id="PTHR30352">
    <property type="entry name" value="PYRUVATE FORMATE-LYASE-ACTIVATING ENZYME"/>
    <property type="match status" value="1"/>
</dbReference>
<keyword evidence="5" id="KW-0479">Metal-binding</keyword>
<evidence type="ECO:0000259" key="10">
    <source>
        <dbReference type="PROSITE" id="PS51379"/>
    </source>
</evidence>
<feature type="domain" description="4Fe-4S ferredoxin-type" evidence="10">
    <location>
        <begin position="92"/>
        <end position="122"/>
    </location>
</feature>
<dbReference type="SUPFAM" id="SSF102114">
    <property type="entry name" value="Radical SAM enzymes"/>
    <property type="match status" value="1"/>
</dbReference>
<keyword evidence="13" id="KW-1185">Reference proteome</keyword>
<reference evidence="13" key="1">
    <citation type="journal article" date="2019" name="Int. J. Syst. Evol. Microbiol.">
        <title>The Global Catalogue of Microorganisms (GCM) 10K type strain sequencing project: providing services to taxonomists for standard genome sequencing and annotation.</title>
        <authorList>
            <consortium name="The Broad Institute Genomics Platform"/>
            <consortium name="The Broad Institute Genome Sequencing Center for Infectious Disease"/>
            <person name="Wu L."/>
            <person name="Ma J."/>
        </authorList>
    </citation>
    <scope>NUCLEOTIDE SEQUENCE [LARGE SCALE GENOMIC DNA]</scope>
    <source>
        <strain evidence="13">JCM 17543</strain>
    </source>
</reference>
<dbReference type="RefSeq" id="WP_344700311.1">
    <property type="nucleotide sequence ID" value="NZ_BAABBM010000001.1"/>
</dbReference>
<dbReference type="InterPro" id="IPR013785">
    <property type="entry name" value="Aldolase_TIM"/>
</dbReference>
<dbReference type="InterPro" id="IPR058240">
    <property type="entry name" value="rSAM_sf"/>
</dbReference>
<dbReference type="PANTHER" id="PTHR30352:SF4">
    <property type="entry name" value="PYRUVATE FORMATE-LYASE 2-ACTIVATING ENZYME"/>
    <property type="match status" value="1"/>
</dbReference>
<organism evidence="12 13">
    <name type="scientific">Sphingomonas limnosediminicola</name>
    <dbReference type="NCBI Taxonomy" id="940133"/>
    <lineage>
        <taxon>Bacteria</taxon>
        <taxon>Pseudomonadati</taxon>
        <taxon>Pseudomonadota</taxon>
        <taxon>Alphaproteobacteria</taxon>
        <taxon>Sphingomonadales</taxon>
        <taxon>Sphingomonadaceae</taxon>
        <taxon>Sphingomonas</taxon>
    </lineage>
</organism>
<dbReference type="InterPro" id="IPR040074">
    <property type="entry name" value="BssD/PflA/YjjW"/>
</dbReference>
<keyword evidence="8" id="KW-0411">Iron-sulfur</keyword>
<sequence>MATHLKNDATQLTGRVINIQHFCINDGPGIRTNVFLKGCSNRCKWCCNPESIRFKPELAYNINKCIGVKECGRCLKPPTPEGAFYVLDGPDDRVRVNWDMASECGEETASVCPTGALYMFGHEMTVEEVLAEVEQDQSVYIESGGGITLSGGECTLQPQFAAALLEEAHHRGINTAIETAGNAPWEKFRQVVEHADVVLHDHKVMDHERHTRWVGTDNSKIKANFKRAYEEFPDKTFIARTAVIPGVNDDEEHIRSVLEFIKPYKNVIDYQLLPYHRYGEGKYGFLGRVYELKDFPYVPDETMQRLRAIIDEAFGRSATTPGQASPQDKSRGSTLQMEGAA</sequence>
<evidence type="ECO:0000256" key="2">
    <source>
        <dbReference type="ARBA" id="ARBA00009777"/>
    </source>
</evidence>
<evidence type="ECO:0000256" key="6">
    <source>
        <dbReference type="ARBA" id="ARBA00023002"/>
    </source>
</evidence>
<dbReference type="EMBL" id="BAABBM010000001">
    <property type="protein sequence ID" value="GAA3908017.1"/>
    <property type="molecule type" value="Genomic_DNA"/>
</dbReference>
<dbReference type="NCBIfam" id="TIGR02494">
    <property type="entry name" value="PFLE_PFLC"/>
    <property type="match status" value="1"/>
</dbReference>
<feature type="region of interest" description="Disordered" evidence="9">
    <location>
        <begin position="317"/>
        <end position="341"/>
    </location>
</feature>
<evidence type="ECO:0000256" key="1">
    <source>
        <dbReference type="ARBA" id="ARBA00001966"/>
    </source>
</evidence>
<gene>
    <name evidence="12" type="ORF">GCM10022276_28000</name>
</gene>
<dbReference type="InterPro" id="IPR007197">
    <property type="entry name" value="rSAM"/>
</dbReference>
<dbReference type="PROSITE" id="PS51379">
    <property type="entry name" value="4FE4S_FER_2"/>
    <property type="match status" value="2"/>
</dbReference>
<evidence type="ECO:0000256" key="5">
    <source>
        <dbReference type="ARBA" id="ARBA00022723"/>
    </source>
</evidence>
<comment type="similarity">
    <text evidence="2">Belongs to the organic radical-activating enzymes family.</text>
</comment>
<dbReference type="PIRSF" id="PIRSF000371">
    <property type="entry name" value="PFL_act_enz"/>
    <property type="match status" value="1"/>
</dbReference>
<dbReference type="Proteomes" id="UP001500827">
    <property type="component" value="Unassembled WGS sequence"/>
</dbReference>
<keyword evidence="6" id="KW-0560">Oxidoreductase</keyword>
<feature type="domain" description="4Fe-4S ferredoxin-type" evidence="10">
    <location>
        <begin position="56"/>
        <end position="89"/>
    </location>
</feature>
<evidence type="ECO:0000313" key="12">
    <source>
        <dbReference type="EMBL" id="GAA3908017.1"/>
    </source>
</evidence>
<proteinExistence type="inferred from homology"/>
<evidence type="ECO:0000259" key="11">
    <source>
        <dbReference type="PROSITE" id="PS51918"/>
    </source>
</evidence>
<comment type="caution">
    <text evidence="12">The sequence shown here is derived from an EMBL/GenBank/DDBJ whole genome shotgun (WGS) entry which is preliminary data.</text>
</comment>
<dbReference type="PROSITE" id="PS51918">
    <property type="entry name" value="RADICAL_SAM"/>
    <property type="match status" value="1"/>
</dbReference>
<dbReference type="InterPro" id="IPR034457">
    <property type="entry name" value="Organic_radical-activating"/>
</dbReference>
<accession>A0ABP7LXQ5</accession>
<name>A0ABP7LXQ5_9SPHN</name>
<dbReference type="PROSITE" id="PS01087">
    <property type="entry name" value="RADICAL_ACTIVATING"/>
    <property type="match status" value="1"/>
</dbReference>
<dbReference type="InterPro" id="IPR012839">
    <property type="entry name" value="Organic_radical_activase"/>
</dbReference>
<keyword evidence="7" id="KW-0408">Iron</keyword>
<evidence type="ECO:0000256" key="3">
    <source>
        <dbReference type="ARBA" id="ARBA00022485"/>
    </source>
</evidence>
<dbReference type="SFLD" id="SFLDS00029">
    <property type="entry name" value="Radical_SAM"/>
    <property type="match status" value="1"/>
</dbReference>
<protein>
    <submittedName>
        <fullName evidence="12">Glycyl-radical enzyme activating protein</fullName>
    </submittedName>
</protein>
<dbReference type="Gene3D" id="3.20.20.70">
    <property type="entry name" value="Aldolase class I"/>
    <property type="match status" value="1"/>
</dbReference>
<feature type="domain" description="Radical SAM core" evidence="11">
    <location>
        <begin position="25"/>
        <end position="316"/>
    </location>
</feature>